<evidence type="ECO:0008006" key="3">
    <source>
        <dbReference type="Google" id="ProtNLM"/>
    </source>
</evidence>
<proteinExistence type="predicted"/>
<accession>A0A4U0FB40</accession>
<dbReference type="AlphaFoldDB" id="A0A4U0FB40"/>
<organism evidence="1 2">
    <name type="scientific">Cohnella pontilimi</name>
    <dbReference type="NCBI Taxonomy" id="2564100"/>
    <lineage>
        <taxon>Bacteria</taxon>
        <taxon>Bacillati</taxon>
        <taxon>Bacillota</taxon>
        <taxon>Bacilli</taxon>
        <taxon>Bacillales</taxon>
        <taxon>Paenibacillaceae</taxon>
        <taxon>Cohnella</taxon>
    </lineage>
</organism>
<name>A0A4U0FB40_9BACL</name>
<evidence type="ECO:0000313" key="2">
    <source>
        <dbReference type="Proteomes" id="UP000309673"/>
    </source>
</evidence>
<evidence type="ECO:0000313" key="1">
    <source>
        <dbReference type="EMBL" id="TJY41788.1"/>
    </source>
</evidence>
<dbReference type="EMBL" id="SUPK01000005">
    <property type="protein sequence ID" value="TJY41788.1"/>
    <property type="molecule type" value="Genomic_DNA"/>
</dbReference>
<sequence length="76" mass="8904">MDVQSEKPETSPVPIWRCRNRECRAWIREELAASPSPECPMCKGSMIRGIKHLPKLIKKHKAVRKKDEADQWLHEI</sequence>
<dbReference type="Proteomes" id="UP000309673">
    <property type="component" value="Unassembled WGS sequence"/>
</dbReference>
<dbReference type="InterPro" id="IPR025916">
    <property type="entry name" value="YdjO"/>
</dbReference>
<dbReference type="OrthoDB" id="1955171at2"/>
<gene>
    <name evidence="1" type="ORF">E5161_11320</name>
</gene>
<comment type="caution">
    <text evidence="1">The sequence shown here is derived from an EMBL/GenBank/DDBJ whole genome shotgun (WGS) entry which is preliminary data.</text>
</comment>
<keyword evidence="2" id="KW-1185">Reference proteome</keyword>
<reference evidence="1 2" key="1">
    <citation type="submission" date="2019-04" db="EMBL/GenBank/DDBJ databases">
        <title>Cohnella sp. nov., isolated from soil.</title>
        <authorList>
            <person name="Kim W."/>
        </authorList>
    </citation>
    <scope>NUCLEOTIDE SEQUENCE [LARGE SCALE GENOMIC DNA]</scope>
    <source>
        <strain evidence="1 2">CAU 1483</strain>
    </source>
</reference>
<protein>
    <recommendedName>
        <fullName evidence="3">Cold-shock protein</fullName>
    </recommendedName>
</protein>
<dbReference type="Pfam" id="PF14169">
    <property type="entry name" value="YdjO"/>
    <property type="match status" value="1"/>
</dbReference>